<proteinExistence type="predicted"/>
<gene>
    <name evidence="2" type="ORF">MENT_LOCUS47267</name>
</gene>
<organism evidence="2 3">
    <name type="scientific">Meloidogyne enterolobii</name>
    <name type="common">Root-knot nematode worm</name>
    <name type="synonym">Meloidogyne mayaguensis</name>
    <dbReference type="NCBI Taxonomy" id="390850"/>
    <lineage>
        <taxon>Eukaryota</taxon>
        <taxon>Metazoa</taxon>
        <taxon>Ecdysozoa</taxon>
        <taxon>Nematoda</taxon>
        <taxon>Chromadorea</taxon>
        <taxon>Rhabditida</taxon>
        <taxon>Tylenchina</taxon>
        <taxon>Tylenchomorpha</taxon>
        <taxon>Tylenchoidea</taxon>
        <taxon>Meloidogynidae</taxon>
        <taxon>Meloidogyninae</taxon>
        <taxon>Meloidogyne</taxon>
    </lineage>
</organism>
<accession>A0A6V7X4T4</accession>
<dbReference type="AlphaFoldDB" id="A0A6V7X4T4"/>
<evidence type="ECO:0000256" key="1">
    <source>
        <dbReference type="SAM" id="Phobius"/>
    </source>
</evidence>
<comment type="caution">
    <text evidence="2">The sequence shown here is derived from an EMBL/GenBank/DDBJ whole genome shotgun (WGS) entry which is preliminary data.</text>
</comment>
<name>A0A6V7X4T4_MELEN</name>
<dbReference type="Proteomes" id="UP000580250">
    <property type="component" value="Unassembled WGS sequence"/>
</dbReference>
<sequence length="62" mass="7752">MEINKYLFKYFIFNNLKKMEKQQKINLKNNLYLQICLYFHFRLLPFILFSQIICFGIKVFFC</sequence>
<keyword evidence="1" id="KW-1133">Transmembrane helix</keyword>
<feature type="transmembrane region" description="Helical" evidence="1">
    <location>
        <begin position="37"/>
        <end position="61"/>
    </location>
</feature>
<keyword evidence="1" id="KW-0472">Membrane</keyword>
<dbReference type="EMBL" id="CAJEWN010001097">
    <property type="protein sequence ID" value="CAD2194262.1"/>
    <property type="molecule type" value="Genomic_DNA"/>
</dbReference>
<protein>
    <submittedName>
        <fullName evidence="2">Uncharacterized protein</fullName>
    </submittedName>
</protein>
<evidence type="ECO:0000313" key="3">
    <source>
        <dbReference type="Proteomes" id="UP000580250"/>
    </source>
</evidence>
<keyword evidence="1" id="KW-0812">Transmembrane</keyword>
<reference evidence="2 3" key="1">
    <citation type="submission" date="2020-08" db="EMBL/GenBank/DDBJ databases">
        <authorList>
            <person name="Koutsovoulos G."/>
            <person name="Danchin GJ E."/>
        </authorList>
    </citation>
    <scope>NUCLEOTIDE SEQUENCE [LARGE SCALE GENOMIC DNA]</scope>
</reference>
<evidence type="ECO:0000313" key="2">
    <source>
        <dbReference type="EMBL" id="CAD2194262.1"/>
    </source>
</evidence>